<dbReference type="InterPro" id="IPR036514">
    <property type="entry name" value="SGNH_hydro_sf"/>
</dbReference>
<reference evidence="9" key="1">
    <citation type="submission" date="2022-06" db="EMBL/GenBank/DDBJ databases">
        <title>Gramella sediminis sp. nov., isolated from deep-sea sediment of the Indian Ocean.</title>
        <authorList>
            <person name="Yang L."/>
        </authorList>
    </citation>
    <scope>NUCLEOTIDE SEQUENCE</scope>
    <source>
        <strain evidence="9">HMD3159</strain>
    </source>
</reference>
<dbReference type="InterPro" id="IPR017853">
    <property type="entry name" value="GH"/>
</dbReference>
<sequence length="872" mass="100951">MKKTNYKIRLWSYLLILIVTTGFSQKPDEVFESKFTASELKEAPVKLIPHPREVNWMEGRITVDEINIDEINILDEFSIQLIKEIFNTEHPSGDEHDYTLKFIQDNEIDAEGYILKVEKEALVIRFRDEPGRFYALQTLRQLSSKENGHTSIQLCEIKDAPLHGIRGFMLDVGRNFISVDNLKEQLEIMARYKLNVFQWHLTDRPAWRIQSKIYPELTKAENHRPTRNPGKFYTYDEIRELIQYAKKMHITVIPEIDMPGHSDSFTKAMGFTMASEKGMMALEKILNEFFEEIPKELAPMIHLGSDEVEIENPEAFMNKMVSLCQDHQRDVIVWNPGLKVSDNVIRQTWKPGDLKDEGYREIDSWNSYINNSEPMTAVPKLLFKPIGYKSNNEVLGGILSLWPDVRLENQNDFIDQNPLYPALLTYAWATWTGDITKTSDRYLTMLPRKGTEAFYYLQAFEDYLMYHKQRYFESMPFQYVKQTNNEWLLSHPLTKDEAKILETQLINGHAIDTSEWKKAVGNTIIIKDRFKQGGYFPEASKGTTVYAISKIKADEDKILQAWIGFETPLRANRTYTGIPNTGEWDANGGTVWVNGKELPAPKWKNPGWKPSKQNGWATKEDQEIPWTQEELYWTRKPVNVTLQKGINTIVFKVPSATDYQNWMFTFAPLETHKLFSEHYYQRNALFESQPDTQNEIIFLGNSITEGGNWKNLFPGKNVVNRGISGDVTDGILARLEEVVSSQPSKIFLLVGTNDLARGKDIDYVVNQITRILEVIKRKSPNTEIFLQSILPANPNVGEKFSGHKSNHQKIMEANARLQELAEKLSVKFIDLHKAMSNKNKYLKPKYTHDGLHLSEKGYLKWKKMLKKANYIN</sequence>
<name>A0ABT0Z3P7_9FLAO</name>
<evidence type="ECO:0000259" key="7">
    <source>
        <dbReference type="Pfam" id="PF02838"/>
    </source>
</evidence>
<protein>
    <recommendedName>
        <fullName evidence="3">beta-N-acetylhexosaminidase</fullName>
        <ecNumber evidence="3">3.2.1.52</ecNumber>
    </recommendedName>
</protein>
<comment type="similarity">
    <text evidence="2">Belongs to the glycosyl hydrolase 20 family.</text>
</comment>
<dbReference type="InterPro" id="IPR025705">
    <property type="entry name" value="Beta_hexosaminidase_sua/sub"/>
</dbReference>
<dbReference type="EC" id="3.2.1.52" evidence="3"/>
<evidence type="ECO:0000256" key="5">
    <source>
        <dbReference type="ARBA" id="ARBA00023295"/>
    </source>
</evidence>
<dbReference type="InterPro" id="IPR029018">
    <property type="entry name" value="Hex-like_dom2"/>
</dbReference>
<dbReference type="EMBL" id="JAMSCK010000004">
    <property type="protein sequence ID" value="MCM8570363.1"/>
    <property type="molecule type" value="Genomic_DNA"/>
</dbReference>
<dbReference type="PANTHER" id="PTHR22600:SF57">
    <property type="entry name" value="BETA-N-ACETYLHEXOSAMINIDASE"/>
    <property type="match status" value="1"/>
</dbReference>
<gene>
    <name evidence="9" type="ORF">NE848_13300</name>
</gene>
<evidence type="ECO:0000259" key="6">
    <source>
        <dbReference type="Pfam" id="PF00728"/>
    </source>
</evidence>
<feature type="domain" description="SGNH hydrolase-type esterase" evidence="8">
    <location>
        <begin position="698"/>
        <end position="858"/>
    </location>
</feature>
<accession>A0ABT0Z3P7</accession>
<keyword evidence="5" id="KW-0326">Glycosidase</keyword>
<keyword evidence="10" id="KW-1185">Reference proteome</keyword>
<evidence type="ECO:0000256" key="2">
    <source>
        <dbReference type="ARBA" id="ARBA00006285"/>
    </source>
</evidence>
<organism evidence="9 10">
    <name type="scientific">Gramella jeungdoensis</name>
    <dbReference type="NCBI Taxonomy" id="708091"/>
    <lineage>
        <taxon>Bacteria</taxon>
        <taxon>Pseudomonadati</taxon>
        <taxon>Bacteroidota</taxon>
        <taxon>Flavobacteriia</taxon>
        <taxon>Flavobacteriales</taxon>
        <taxon>Flavobacteriaceae</taxon>
        <taxon>Christiangramia</taxon>
    </lineage>
</organism>
<dbReference type="Pfam" id="PF02838">
    <property type="entry name" value="Glyco_hydro_20b"/>
    <property type="match status" value="1"/>
</dbReference>
<evidence type="ECO:0000313" key="10">
    <source>
        <dbReference type="Proteomes" id="UP001155077"/>
    </source>
</evidence>
<dbReference type="RefSeq" id="WP_252114387.1">
    <property type="nucleotide sequence ID" value="NZ_JAMSCK010000004.1"/>
</dbReference>
<dbReference type="InterPro" id="IPR013830">
    <property type="entry name" value="SGNH_hydro"/>
</dbReference>
<dbReference type="SUPFAM" id="SSF51445">
    <property type="entry name" value="(Trans)glycosidases"/>
    <property type="match status" value="1"/>
</dbReference>
<dbReference type="InterPro" id="IPR015882">
    <property type="entry name" value="HEX_bac_N"/>
</dbReference>
<dbReference type="PANTHER" id="PTHR22600">
    <property type="entry name" value="BETA-HEXOSAMINIDASE"/>
    <property type="match status" value="1"/>
</dbReference>
<evidence type="ECO:0000313" key="9">
    <source>
        <dbReference type="EMBL" id="MCM8570363.1"/>
    </source>
</evidence>
<evidence type="ECO:0000256" key="3">
    <source>
        <dbReference type="ARBA" id="ARBA00012663"/>
    </source>
</evidence>
<dbReference type="PRINTS" id="PR00738">
    <property type="entry name" value="GLHYDRLASE20"/>
</dbReference>
<dbReference type="Gene3D" id="3.40.50.1110">
    <property type="entry name" value="SGNH hydrolase"/>
    <property type="match status" value="1"/>
</dbReference>
<evidence type="ECO:0000259" key="8">
    <source>
        <dbReference type="Pfam" id="PF13472"/>
    </source>
</evidence>
<dbReference type="Proteomes" id="UP001155077">
    <property type="component" value="Unassembled WGS sequence"/>
</dbReference>
<dbReference type="SUPFAM" id="SSF52266">
    <property type="entry name" value="SGNH hydrolase"/>
    <property type="match status" value="1"/>
</dbReference>
<feature type="domain" description="Glycoside hydrolase family 20 catalytic" evidence="6">
    <location>
        <begin position="166"/>
        <end position="270"/>
    </location>
</feature>
<dbReference type="InterPro" id="IPR015883">
    <property type="entry name" value="Glyco_hydro_20_cat"/>
</dbReference>
<dbReference type="Gene3D" id="3.20.20.80">
    <property type="entry name" value="Glycosidases"/>
    <property type="match status" value="1"/>
</dbReference>
<feature type="domain" description="Beta-hexosaminidase bacterial type N-terminal" evidence="7">
    <location>
        <begin position="47"/>
        <end position="160"/>
    </location>
</feature>
<dbReference type="Pfam" id="PF13472">
    <property type="entry name" value="Lipase_GDSL_2"/>
    <property type="match status" value="1"/>
</dbReference>
<comment type="caution">
    <text evidence="9">The sequence shown here is derived from an EMBL/GenBank/DDBJ whole genome shotgun (WGS) entry which is preliminary data.</text>
</comment>
<proteinExistence type="inferred from homology"/>
<dbReference type="SUPFAM" id="SSF55545">
    <property type="entry name" value="beta-N-acetylhexosaminidase-like domain"/>
    <property type="match status" value="1"/>
</dbReference>
<dbReference type="Pfam" id="PF00728">
    <property type="entry name" value="Glyco_hydro_20"/>
    <property type="match status" value="1"/>
</dbReference>
<evidence type="ECO:0000256" key="1">
    <source>
        <dbReference type="ARBA" id="ARBA00001231"/>
    </source>
</evidence>
<keyword evidence="4" id="KW-0378">Hydrolase</keyword>
<evidence type="ECO:0000256" key="4">
    <source>
        <dbReference type="ARBA" id="ARBA00022801"/>
    </source>
</evidence>
<comment type="catalytic activity">
    <reaction evidence="1">
        <text>Hydrolysis of terminal non-reducing N-acetyl-D-hexosamine residues in N-acetyl-beta-D-hexosaminides.</text>
        <dbReference type="EC" id="3.2.1.52"/>
    </reaction>
</comment>
<dbReference type="Gene3D" id="3.30.379.10">
    <property type="entry name" value="Chitobiase/beta-hexosaminidase domain 2-like"/>
    <property type="match status" value="1"/>
</dbReference>